<keyword evidence="2" id="KW-1185">Reference proteome</keyword>
<dbReference type="PROSITE" id="PS51257">
    <property type="entry name" value="PROKAR_LIPOPROTEIN"/>
    <property type="match status" value="1"/>
</dbReference>
<reference evidence="2" key="1">
    <citation type="journal article" date="2019" name="Int. J. Syst. Evol. Microbiol.">
        <title>The Global Catalogue of Microorganisms (GCM) 10K type strain sequencing project: providing services to taxonomists for standard genome sequencing and annotation.</title>
        <authorList>
            <consortium name="The Broad Institute Genomics Platform"/>
            <consortium name="The Broad Institute Genome Sequencing Center for Infectious Disease"/>
            <person name="Wu L."/>
            <person name="Ma J."/>
        </authorList>
    </citation>
    <scope>NUCLEOTIDE SEQUENCE [LARGE SCALE GENOMIC DNA]</scope>
    <source>
        <strain evidence="2">KCTC 23299</strain>
    </source>
</reference>
<name>A0ABW6A901_9BACT</name>
<dbReference type="Gene3D" id="3.40.390.10">
    <property type="entry name" value="Collagenase (Catalytic Domain)"/>
    <property type="match status" value="1"/>
</dbReference>
<dbReference type="RefSeq" id="WP_386102928.1">
    <property type="nucleotide sequence ID" value="NZ_JBHUOZ010000003.1"/>
</dbReference>
<proteinExistence type="predicted"/>
<dbReference type="Proteomes" id="UP001597511">
    <property type="component" value="Unassembled WGS sequence"/>
</dbReference>
<dbReference type="SUPFAM" id="SSF55486">
    <property type="entry name" value="Metalloproteases ('zincins'), catalytic domain"/>
    <property type="match status" value="1"/>
</dbReference>
<evidence type="ECO:0000313" key="1">
    <source>
        <dbReference type="EMBL" id="MFD2921840.1"/>
    </source>
</evidence>
<comment type="caution">
    <text evidence="1">The sequence shown here is derived from an EMBL/GenBank/DDBJ whole genome shotgun (WGS) entry which is preliminary data.</text>
</comment>
<accession>A0ABW6A901</accession>
<gene>
    <name evidence="1" type="ORF">ACFS6H_19125</name>
</gene>
<evidence type="ECO:0000313" key="2">
    <source>
        <dbReference type="Proteomes" id="UP001597511"/>
    </source>
</evidence>
<protein>
    <submittedName>
        <fullName evidence="1">Uncharacterized protein</fullName>
    </submittedName>
</protein>
<organism evidence="1 2">
    <name type="scientific">Terrimonas rubra</name>
    <dbReference type="NCBI Taxonomy" id="1035890"/>
    <lineage>
        <taxon>Bacteria</taxon>
        <taxon>Pseudomonadati</taxon>
        <taxon>Bacteroidota</taxon>
        <taxon>Chitinophagia</taxon>
        <taxon>Chitinophagales</taxon>
        <taxon>Chitinophagaceae</taxon>
        <taxon>Terrimonas</taxon>
    </lineage>
</organism>
<dbReference type="EMBL" id="JBHUOZ010000003">
    <property type="protein sequence ID" value="MFD2921840.1"/>
    <property type="molecule type" value="Genomic_DNA"/>
</dbReference>
<sequence length="489" mass="55032">MKPVLLLTALFITLASCKKDKETAPPPVTPPEPEIPTSKYNFSKEGGMTLAIHKDEASRGGNASLAIKLIKENLARFEATVSSTASGRFAKDTLWVEDHGPAIKFEEAADREHAGSVIVGNVVAYYDLVKNNQPGLLFNYLARQYYARYLSAEAKTNLTAHFGTINDKYKKVYGTNGIKLVREQVSDAAKSVADYFAENTEAYLSTNNFFPFDYHELERFDPVCFATLQESWGARTFTPNPDGITLPPATLKQSLNYVISDLDTYYRKYIDAEGFPIVASRFVSDSALVQTKKIVIQMLTRIPDAKAAMLTANFRVGVIGAYENVTDLPENRKMNEWWPGTDWDARGRGYGATEFLPVMSCGEENIVKIPGYTERYPFESIMVHEFAHNVDFGLRKARAGFTTELLAAFNYAKTNGLWAGTYSMENDAEYFAEGVQAWFDTCNMYVMINGVSTKLKTREQLRTYDTRLYDLISKIMPTEKLTGYHFTYE</sequence>
<dbReference type="InterPro" id="IPR024079">
    <property type="entry name" value="MetalloPept_cat_dom_sf"/>
</dbReference>